<name>A0A9E7H859_9LILI</name>
<dbReference type="CDD" id="cd23709">
    <property type="entry name" value="Psrp5_CTD"/>
    <property type="match status" value="1"/>
</dbReference>
<dbReference type="Proteomes" id="UP001055439">
    <property type="component" value="Chromosome 8"/>
</dbReference>
<evidence type="ECO:0000256" key="1">
    <source>
        <dbReference type="SAM" id="MobiDB-lite"/>
    </source>
</evidence>
<feature type="compositionally biased region" description="Low complexity" evidence="1">
    <location>
        <begin position="142"/>
        <end position="155"/>
    </location>
</feature>
<dbReference type="GO" id="GO:0005840">
    <property type="term" value="C:ribosome"/>
    <property type="evidence" value="ECO:0007669"/>
    <property type="project" value="UniProtKB-KW"/>
</dbReference>
<sequence length="215" mass="24450">TFTFTRVARCSALNGRRPRNHRAPRRPKHNIAPRFSPFDIDFHLHIERIDSATRALIHEAAPPCREARMALLLPPLSFAPPSSSSSPPTLYLPVSTRLSLRLQRNLVLHPRSFNGLTVSMPSAFAERRSTIVHASSETDGNAGSEAEASPPEGSETAMSVENLPLESKMQLKLEQKLRMKLAKKIRLRRKRLLRKRRMRKKGRWPPSKMKKLKNV</sequence>
<dbReference type="AlphaFoldDB" id="A0A9E7H859"/>
<feature type="region of interest" description="Disordered" evidence="1">
    <location>
        <begin position="133"/>
        <end position="157"/>
    </location>
</feature>
<dbReference type="OrthoDB" id="26525at2759"/>
<dbReference type="EMBL" id="CP097510">
    <property type="protein sequence ID" value="URE25325.1"/>
    <property type="molecule type" value="Genomic_DNA"/>
</dbReference>
<dbReference type="PANTHER" id="PTHR34678">
    <property type="entry name" value="50S RIBOSOMAL PROTEIN 5, CHLOROPLASTIC"/>
    <property type="match status" value="1"/>
</dbReference>
<dbReference type="PANTHER" id="PTHR34678:SF1">
    <property type="entry name" value="LARGE RIBOSOMAL SUBUNIT PROTEIN CL37"/>
    <property type="match status" value="1"/>
</dbReference>
<feature type="non-terminal residue" evidence="2">
    <location>
        <position position="1"/>
    </location>
</feature>
<reference evidence="2" key="1">
    <citation type="submission" date="2022-05" db="EMBL/GenBank/DDBJ databases">
        <title>The Musa troglodytarum L. genome provides insights into the mechanism of non-climacteric behaviour and enrichment of carotenoids.</title>
        <authorList>
            <person name="Wang J."/>
        </authorList>
    </citation>
    <scope>NUCLEOTIDE SEQUENCE</scope>
    <source>
        <tissue evidence="2">Leaf</tissue>
    </source>
</reference>
<organism evidence="2 3">
    <name type="scientific">Musa troglodytarum</name>
    <name type="common">fe'i banana</name>
    <dbReference type="NCBI Taxonomy" id="320322"/>
    <lineage>
        <taxon>Eukaryota</taxon>
        <taxon>Viridiplantae</taxon>
        <taxon>Streptophyta</taxon>
        <taxon>Embryophyta</taxon>
        <taxon>Tracheophyta</taxon>
        <taxon>Spermatophyta</taxon>
        <taxon>Magnoliopsida</taxon>
        <taxon>Liliopsida</taxon>
        <taxon>Zingiberales</taxon>
        <taxon>Musaceae</taxon>
        <taxon>Musa</taxon>
    </lineage>
</organism>
<accession>A0A9E7H859</accession>
<gene>
    <name evidence="2" type="ORF">MUK42_06812</name>
</gene>
<keyword evidence="2" id="KW-0689">Ribosomal protein</keyword>
<keyword evidence="3" id="KW-1185">Reference proteome</keyword>
<dbReference type="InterPro" id="IPR040307">
    <property type="entry name" value="Ribosomal_cL37"/>
</dbReference>
<keyword evidence="2" id="KW-0687">Ribonucleoprotein</keyword>
<proteinExistence type="predicted"/>
<evidence type="ECO:0000313" key="3">
    <source>
        <dbReference type="Proteomes" id="UP001055439"/>
    </source>
</evidence>
<dbReference type="GO" id="GO:0032544">
    <property type="term" value="P:plastid translation"/>
    <property type="evidence" value="ECO:0007669"/>
    <property type="project" value="TreeGrafter"/>
</dbReference>
<dbReference type="EMBL" id="CP097510">
    <property type="protein sequence ID" value="URE25329.1"/>
    <property type="molecule type" value="Genomic_DNA"/>
</dbReference>
<feature type="region of interest" description="Disordered" evidence="1">
    <location>
        <begin position="185"/>
        <end position="215"/>
    </location>
</feature>
<dbReference type="GO" id="GO:0009535">
    <property type="term" value="C:chloroplast thylakoid membrane"/>
    <property type="evidence" value="ECO:0007669"/>
    <property type="project" value="TreeGrafter"/>
</dbReference>
<evidence type="ECO:0000313" key="2">
    <source>
        <dbReference type="EMBL" id="URE25329.1"/>
    </source>
</evidence>
<protein>
    <submittedName>
        <fullName evidence="2">Plastid-specific 50S ribosomal protein 5, chloroplast</fullName>
    </submittedName>
</protein>